<protein>
    <submittedName>
        <fullName evidence="1">Uncharacterized protein</fullName>
    </submittedName>
</protein>
<accession>A0ABQ7A8S3</accession>
<comment type="caution">
    <text evidence="1">The sequence shown here is derived from an EMBL/GenBank/DDBJ whole genome shotgun (WGS) entry which is preliminary data.</text>
</comment>
<keyword evidence="2" id="KW-1185">Reference proteome</keyword>
<dbReference type="Proteomes" id="UP000266723">
    <property type="component" value="Unassembled WGS sequence"/>
</dbReference>
<feature type="non-terminal residue" evidence="1">
    <location>
        <position position="1"/>
    </location>
</feature>
<reference evidence="1 2" key="1">
    <citation type="journal article" date="2020" name="BMC Genomics">
        <title>Intraspecific diversification of the crop wild relative Brassica cretica Lam. using demographic model selection.</title>
        <authorList>
            <person name="Kioukis A."/>
            <person name="Michalopoulou V.A."/>
            <person name="Briers L."/>
            <person name="Pirintsos S."/>
            <person name="Studholme D.J."/>
            <person name="Pavlidis P."/>
            <person name="Sarris P.F."/>
        </authorList>
    </citation>
    <scope>NUCLEOTIDE SEQUENCE [LARGE SCALE GENOMIC DNA]</scope>
    <source>
        <strain evidence="2">cv. PFS-1207/04</strain>
    </source>
</reference>
<organism evidence="1 2">
    <name type="scientific">Brassica cretica</name>
    <name type="common">Mustard</name>
    <dbReference type="NCBI Taxonomy" id="69181"/>
    <lineage>
        <taxon>Eukaryota</taxon>
        <taxon>Viridiplantae</taxon>
        <taxon>Streptophyta</taxon>
        <taxon>Embryophyta</taxon>
        <taxon>Tracheophyta</taxon>
        <taxon>Spermatophyta</taxon>
        <taxon>Magnoliopsida</taxon>
        <taxon>eudicotyledons</taxon>
        <taxon>Gunneridae</taxon>
        <taxon>Pentapetalae</taxon>
        <taxon>rosids</taxon>
        <taxon>malvids</taxon>
        <taxon>Brassicales</taxon>
        <taxon>Brassicaceae</taxon>
        <taxon>Brassiceae</taxon>
        <taxon>Brassica</taxon>
    </lineage>
</organism>
<sequence>EEDLQVSNALLYSHLPPIPLNTPPVDFKNRRRQLRWWLPTSAITKQLQDMHSRRNTNALSASRCSDAWLVAFGAVCLRGNAPPHAAATPSPGRRCWTANAAFLGVSVAVRLRN</sequence>
<dbReference type="EMBL" id="QGKV02002055">
    <property type="protein sequence ID" value="KAF3494078.1"/>
    <property type="molecule type" value="Genomic_DNA"/>
</dbReference>
<gene>
    <name evidence="1" type="ORF">DY000_02054756</name>
</gene>
<evidence type="ECO:0000313" key="2">
    <source>
        <dbReference type="Proteomes" id="UP000266723"/>
    </source>
</evidence>
<evidence type="ECO:0000313" key="1">
    <source>
        <dbReference type="EMBL" id="KAF3494078.1"/>
    </source>
</evidence>
<proteinExistence type="predicted"/>
<name>A0ABQ7A8S3_BRACR</name>